<feature type="region of interest" description="Disordered" evidence="1">
    <location>
        <begin position="364"/>
        <end position="410"/>
    </location>
</feature>
<dbReference type="AlphaFoldDB" id="A0A2B7YS53"/>
<protein>
    <submittedName>
        <fullName evidence="2">Uncharacterized protein</fullName>
    </submittedName>
</protein>
<keyword evidence="3" id="KW-1185">Reference proteome</keyword>
<evidence type="ECO:0000256" key="1">
    <source>
        <dbReference type="SAM" id="MobiDB-lite"/>
    </source>
</evidence>
<evidence type="ECO:0000313" key="3">
    <source>
        <dbReference type="Proteomes" id="UP000224634"/>
    </source>
</evidence>
<sequence>MNGRCPCHSLSYASWRLRTIRNLFQTLSISIHHPSVRAFSSSAALQYPRPPRRPPPSERRRQRRVGQSARAKEIASLETLQSDLSELIQQFSTKERATNKEPTPLSSTASKPTSTRSKPFQRWRTSESLIKSPIALRLKRREEKKKRRATEEEKDRLRFNPWAQALASPVRICAATGIRLPTSALQEWGLIQHPATQALWLMPTGLLHDELRKARNTSQAGNEDRKAGSEWKPVLPRKHFPSFRITNNYDILDKVTQVPKNIMIRNLLPRDWKVPRGQITGTDEKKAVWRADMPSFVLETMKREVVKALKNAHMPEDATTKDSDAWTVLKLGGSGDAGLRKAVGKLSGLQHLSWGAVLITHANSSKQDNVPEEDARTASDPMNDLDEGAASPCEEEASPTSNRLSNEQSQYPDYVPLPTPENKVPVFDLTKLLSEPQLEELKQHVKIYRKPALFFRPDSTKSVALMQSLWDLKLFMTPLDGTR</sequence>
<feature type="compositionally biased region" description="Acidic residues" evidence="1">
    <location>
        <begin position="383"/>
        <end position="397"/>
    </location>
</feature>
<dbReference type="EMBL" id="PDNA01000019">
    <property type="protein sequence ID" value="PGH23881.1"/>
    <property type="molecule type" value="Genomic_DNA"/>
</dbReference>
<dbReference type="Proteomes" id="UP000224634">
    <property type="component" value="Unassembled WGS sequence"/>
</dbReference>
<dbReference type="OrthoDB" id="3363286at2759"/>
<reference evidence="2 3" key="1">
    <citation type="submission" date="2017-10" db="EMBL/GenBank/DDBJ databases">
        <title>Comparative genomics in systemic dimorphic fungi from Ajellomycetaceae.</title>
        <authorList>
            <person name="Munoz J.F."/>
            <person name="Mcewen J.G."/>
            <person name="Clay O.K."/>
            <person name="Cuomo C.A."/>
        </authorList>
    </citation>
    <scope>NUCLEOTIDE SEQUENCE [LARGE SCALE GENOMIC DNA]</scope>
    <source>
        <strain evidence="2 3">UAMH7299</strain>
    </source>
</reference>
<comment type="caution">
    <text evidence="2">The sequence shown here is derived from an EMBL/GenBank/DDBJ whole genome shotgun (WGS) entry which is preliminary data.</text>
</comment>
<feature type="compositionally biased region" description="Polar residues" evidence="1">
    <location>
        <begin position="100"/>
        <end position="118"/>
    </location>
</feature>
<feature type="region of interest" description="Disordered" evidence="1">
    <location>
        <begin position="93"/>
        <end position="124"/>
    </location>
</feature>
<organism evidence="2 3">
    <name type="scientific">Polytolypa hystricis (strain UAMH7299)</name>
    <dbReference type="NCBI Taxonomy" id="1447883"/>
    <lineage>
        <taxon>Eukaryota</taxon>
        <taxon>Fungi</taxon>
        <taxon>Dikarya</taxon>
        <taxon>Ascomycota</taxon>
        <taxon>Pezizomycotina</taxon>
        <taxon>Eurotiomycetes</taxon>
        <taxon>Eurotiomycetidae</taxon>
        <taxon>Onygenales</taxon>
        <taxon>Onygenales incertae sedis</taxon>
        <taxon>Polytolypa</taxon>
    </lineage>
</organism>
<proteinExistence type="predicted"/>
<dbReference type="STRING" id="1447883.A0A2B7YS53"/>
<feature type="compositionally biased region" description="Polar residues" evidence="1">
    <location>
        <begin position="398"/>
        <end position="410"/>
    </location>
</feature>
<name>A0A2B7YS53_POLH7</name>
<gene>
    <name evidence="2" type="ORF">AJ80_02130</name>
</gene>
<feature type="region of interest" description="Disordered" evidence="1">
    <location>
        <begin position="42"/>
        <end position="72"/>
    </location>
</feature>
<evidence type="ECO:0000313" key="2">
    <source>
        <dbReference type="EMBL" id="PGH23881.1"/>
    </source>
</evidence>
<accession>A0A2B7YS53</accession>